<accession>B2GL81</accession>
<feature type="compositionally biased region" description="Low complexity" evidence="1">
    <location>
        <begin position="256"/>
        <end position="276"/>
    </location>
</feature>
<evidence type="ECO:0000256" key="1">
    <source>
        <dbReference type="SAM" id="MobiDB-lite"/>
    </source>
</evidence>
<organism evidence="2 3">
    <name type="scientific">Kocuria rhizophila (strain ATCC 9341 / DSM 348 / NBRC 103217 / DC2201)</name>
    <dbReference type="NCBI Taxonomy" id="378753"/>
    <lineage>
        <taxon>Bacteria</taxon>
        <taxon>Bacillati</taxon>
        <taxon>Actinomycetota</taxon>
        <taxon>Actinomycetes</taxon>
        <taxon>Micrococcales</taxon>
        <taxon>Micrococcaceae</taxon>
        <taxon>Kocuria</taxon>
    </lineage>
</organism>
<evidence type="ECO:0000313" key="2">
    <source>
        <dbReference type="EMBL" id="BAG30037.1"/>
    </source>
</evidence>
<feature type="compositionally biased region" description="Low complexity" evidence="1">
    <location>
        <begin position="231"/>
        <end position="242"/>
    </location>
</feature>
<dbReference type="Proteomes" id="UP000008838">
    <property type="component" value="Chromosome"/>
</dbReference>
<name>B2GL81_KOCRD</name>
<protein>
    <submittedName>
        <fullName evidence="2">Putative transposase</fullName>
    </submittedName>
</protein>
<dbReference type="KEGG" id="krh:KRH_16900"/>
<feature type="compositionally biased region" description="Polar residues" evidence="1">
    <location>
        <begin position="341"/>
        <end position="364"/>
    </location>
</feature>
<feature type="region of interest" description="Disordered" evidence="1">
    <location>
        <begin position="220"/>
        <end position="405"/>
    </location>
</feature>
<feature type="region of interest" description="Disordered" evidence="1">
    <location>
        <begin position="1"/>
        <end position="20"/>
    </location>
</feature>
<dbReference type="AlphaFoldDB" id="B2GL81"/>
<dbReference type="HOGENOM" id="CLU_574632_0_0_11"/>
<feature type="compositionally biased region" description="Basic and acidic residues" evidence="1">
    <location>
        <begin position="9"/>
        <end position="20"/>
    </location>
</feature>
<reference evidence="2 3" key="1">
    <citation type="journal article" date="2008" name="J. Bacteriol.">
        <title>Complete genome sequence of the soil actinomycete Kocuria rhizophila.</title>
        <authorList>
            <person name="Takarada H."/>
            <person name="Sekine M."/>
            <person name="Kosugi H."/>
            <person name="Matsuo Y."/>
            <person name="Fujisawa T."/>
            <person name="Omata S."/>
            <person name="Kishi E."/>
            <person name="Shimizu A."/>
            <person name="Tsukatani N."/>
            <person name="Tanikawa S."/>
            <person name="Fujita N."/>
            <person name="Harayama S."/>
        </authorList>
    </citation>
    <scope>NUCLEOTIDE SEQUENCE [LARGE SCALE GENOMIC DNA]</scope>
    <source>
        <strain evidence="3">ATCC 9341 / DSM 348 / NBRC 103217 / DC2201</strain>
    </source>
</reference>
<dbReference type="EMBL" id="AP009152">
    <property type="protein sequence ID" value="BAG30037.1"/>
    <property type="molecule type" value="Genomic_DNA"/>
</dbReference>
<proteinExistence type="predicted"/>
<dbReference type="STRING" id="378753.KRH_16900"/>
<keyword evidence="3" id="KW-1185">Reference proteome</keyword>
<evidence type="ECO:0000313" key="3">
    <source>
        <dbReference type="Proteomes" id="UP000008838"/>
    </source>
</evidence>
<gene>
    <name evidence="2" type="ordered locus">KRH_16900</name>
</gene>
<sequence>MTRGCIPPRLDHSRDSTDQVADDRTVAGHFVFEMPYVSHGNAALTPRHSPSKAGQTTTKRCIQLRRRLREGPAQLVYRLGTAPSTDHRILVDAHLYRLSHADRATGEPVRRYEHGRPCSMLHVDVKKLGNIPDGGGWRYVGCQQGDRDRAVTPDKPRNKWRDPLMGVAYVHTVIDDHFRVAHAEIHDDIALTATAVLVRAVEWFNQRGVTVERCCPTTAAPTAHTYGETPASTSASGTSARGRIGRRPTGRSSGFTSPWPTAEATPAATRARPSAAGNSRAECTTTTTTAPHTACGNQPPFSRLTNVSDQYTSIPHSSLRVRKRRPVGASREKPPPRPGTASITNRVCRQYSNCSAEIQNSRPPRSSPVGDGNRAVPSRTSAAPVRNSPAGKHMGEEPSQHPPDWWNMRGPWCSHSSCNRATAGRVKPTREAVSPGTAAVASSTTGCSGSAMSAGDGSAGDEGVLMTVPRLPVTV</sequence>
<feature type="region of interest" description="Disordered" evidence="1">
    <location>
        <begin position="424"/>
        <end position="463"/>
    </location>
</feature>
<feature type="compositionally biased region" description="Polar residues" evidence="1">
    <location>
        <begin position="295"/>
        <end position="316"/>
    </location>
</feature>
<dbReference type="eggNOG" id="COG2801">
    <property type="taxonomic scope" value="Bacteria"/>
</dbReference>